<organism evidence="1 2">
    <name type="scientific">Pseudomonas oryzihabitans</name>
    <dbReference type="NCBI Taxonomy" id="47885"/>
    <lineage>
        <taxon>Bacteria</taxon>
        <taxon>Pseudomonadati</taxon>
        <taxon>Pseudomonadota</taxon>
        <taxon>Gammaproteobacteria</taxon>
        <taxon>Pseudomonadales</taxon>
        <taxon>Pseudomonadaceae</taxon>
        <taxon>Pseudomonas</taxon>
    </lineage>
</organism>
<evidence type="ECO:0000313" key="2">
    <source>
        <dbReference type="Proteomes" id="UP000183046"/>
    </source>
</evidence>
<dbReference type="EMBL" id="FMWB01000026">
    <property type="protein sequence ID" value="SCZ48490.1"/>
    <property type="molecule type" value="Genomic_DNA"/>
</dbReference>
<evidence type="ECO:0000313" key="1">
    <source>
        <dbReference type="EMBL" id="SCZ48490.1"/>
    </source>
</evidence>
<comment type="caution">
    <text evidence="1">The sequence shown here is derived from an EMBL/GenBank/DDBJ whole genome shotgun (WGS) entry which is preliminary data.</text>
</comment>
<reference evidence="2" key="1">
    <citation type="submission" date="2016-10" db="EMBL/GenBank/DDBJ databases">
        <authorList>
            <person name="de Groot N.N."/>
        </authorList>
    </citation>
    <scope>NUCLEOTIDE SEQUENCE [LARGE SCALE GENOMIC DNA]</scope>
    <source>
        <strain evidence="2">DSM 15758</strain>
    </source>
</reference>
<accession>A0A1G5PHE9</accession>
<gene>
    <name evidence="1" type="ORF">SAMN05216279_1269</name>
</gene>
<dbReference type="AlphaFoldDB" id="A0A1G5PHE9"/>
<sequence length="38" mass="4232">MTLPPGAPRPGGMARFTWIFTDGLALPAVRLFDNWTRT</sequence>
<dbReference type="Proteomes" id="UP000183046">
    <property type="component" value="Unassembled WGS sequence"/>
</dbReference>
<protein>
    <submittedName>
        <fullName evidence="1">Uncharacterized protein</fullName>
    </submittedName>
</protein>
<proteinExistence type="predicted"/>
<name>A0A1G5PHE9_9PSED</name>